<keyword evidence="2" id="KW-0472">Membrane</keyword>
<evidence type="ECO:0000313" key="5">
    <source>
        <dbReference type="Proteomes" id="UP001278571"/>
    </source>
</evidence>
<keyword evidence="1 4" id="KW-0378">Hydrolase</keyword>
<reference evidence="4 5" key="1">
    <citation type="submission" date="2023-10" db="EMBL/GenBank/DDBJ databases">
        <authorList>
            <person name="Wang X.X."/>
        </authorList>
    </citation>
    <scope>NUCLEOTIDE SEQUENCE [LARGE SCALE GENOMIC DNA]</scope>
    <source>
        <strain evidence="4 5">NBRC 12816</strain>
    </source>
</reference>
<sequence>MLVVVVALMVIDVLLAVRVRTGPSLDSGRAERTTRDIGRLFSVIHESEEARHVLAAESGTAPVPDVHADRALVLADAITRETATLGLDSEGTALNSALSTWVVNPAAGIQPLLTTTDRLAAALDARKARARHEAETGQNTLFALHCVFVAALLLLLGGLVWTLWRRIVRPLADLEARLGSLAADAAPLPPPDTRGWLGGVWSEAERTLLLLKQSRHRATQADLALRTDAVTSLGLQRILAAQHSPGPGVDAHGELMAAEGLIAGDFFDTLALSDGTTALIQGDVAGHGVEAGLLAVQTKSAVLSALRLSLDPRVAAAAAWSMLSTEDERFTTLVITVLDPGRGRLRWLNAGHEFARVRRADGSVEELPPTGPVIGSFVTVPEDTWEVVTTTLSPGDLVLLATDGLTEARDAHGAMLGEQTVTDLLADTGPDPRETVRRLHLTAQHHGTDWERDDITVLAATLTDPGAANAN</sequence>
<proteinExistence type="predicted"/>
<gene>
    <name evidence="4" type="ORF">R2363_35545</name>
</gene>
<evidence type="ECO:0000256" key="2">
    <source>
        <dbReference type="SAM" id="Phobius"/>
    </source>
</evidence>
<comment type="caution">
    <text evidence="4">The sequence shown here is derived from an EMBL/GenBank/DDBJ whole genome shotgun (WGS) entry which is preliminary data.</text>
</comment>
<dbReference type="SMART" id="SM00331">
    <property type="entry name" value="PP2C_SIG"/>
    <property type="match status" value="1"/>
</dbReference>
<organism evidence="4 5">
    <name type="scientific">Streptomyces roseolus</name>
    <dbReference type="NCBI Taxonomy" id="67358"/>
    <lineage>
        <taxon>Bacteria</taxon>
        <taxon>Bacillati</taxon>
        <taxon>Actinomycetota</taxon>
        <taxon>Actinomycetes</taxon>
        <taxon>Kitasatosporales</taxon>
        <taxon>Streptomycetaceae</taxon>
        <taxon>Streptomyces</taxon>
    </lineage>
</organism>
<keyword evidence="5" id="KW-1185">Reference proteome</keyword>
<dbReference type="InterPro" id="IPR036457">
    <property type="entry name" value="PPM-type-like_dom_sf"/>
</dbReference>
<dbReference type="SUPFAM" id="SSF81606">
    <property type="entry name" value="PP2C-like"/>
    <property type="match status" value="1"/>
</dbReference>
<dbReference type="InterPro" id="IPR001932">
    <property type="entry name" value="PPM-type_phosphatase-like_dom"/>
</dbReference>
<dbReference type="PROSITE" id="PS51746">
    <property type="entry name" value="PPM_2"/>
    <property type="match status" value="1"/>
</dbReference>
<dbReference type="Gene3D" id="3.60.40.10">
    <property type="entry name" value="PPM-type phosphatase domain"/>
    <property type="match status" value="1"/>
</dbReference>
<protein>
    <submittedName>
        <fullName evidence="4">PP2C family protein-serine/threonine phosphatase</fullName>
        <ecNumber evidence="4">3.1.3.16</ecNumber>
    </submittedName>
</protein>
<dbReference type="Proteomes" id="UP001278571">
    <property type="component" value="Unassembled WGS sequence"/>
</dbReference>
<name>A0ABU4KI46_9ACTN</name>
<evidence type="ECO:0000259" key="3">
    <source>
        <dbReference type="PROSITE" id="PS51746"/>
    </source>
</evidence>
<dbReference type="EMBL" id="JAWJZF010000517">
    <property type="protein sequence ID" value="MDX2297480.1"/>
    <property type="molecule type" value="Genomic_DNA"/>
</dbReference>
<dbReference type="Pfam" id="PF07228">
    <property type="entry name" value="SpoIIE"/>
    <property type="match status" value="1"/>
</dbReference>
<dbReference type="PANTHER" id="PTHR43156:SF2">
    <property type="entry name" value="STAGE II SPORULATION PROTEIN E"/>
    <property type="match status" value="1"/>
</dbReference>
<dbReference type="PANTHER" id="PTHR43156">
    <property type="entry name" value="STAGE II SPORULATION PROTEIN E-RELATED"/>
    <property type="match status" value="1"/>
</dbReference>
<feature type="domain" description="PPM-type phosphatase" evidence="3">
    <location>
        <begin position="250"/>
        <end position="462"/>
    </location>
</feature>
<dbReference type="InterPro" id="IPR052016">
    <property type="entry name" value="Bact_Sigma-Reg"/>
</dbReference>
<feature type="transmembrane region" description="Helical" evidence="2">
    <location>
        <begin position="141"/>
        <end position="164"/>
    </location>
</feature>
<keyword evidence="2" id="KW-0812">Transmembrane</keyword>
<dbReference type="RefSeq" id="WP_319013667.1">
    <property type="nucleotide sequence ID" value="NZ_JAWJZF010000517.1"/>
</dbReference>
<dbReference type="EC" id="3.1.3.16" evidence="4"/>
<keyword evidence="2" id="KW-1133">Transmembrane helix</keyword>
<dbReference type="GO" id="GO:0004722">
    <property type="term" value="F:protein serine/threonine phosphatase activity"/>
    <property type="evidence" value="ECO:0007669"/>
    <property type="project" value="UniProtKB-EC"/>
</dbReference>
<evidence type="ECO:0000256" key="1">
    <source>
        <dbReference type="ARBA" id="ARBA00022801"/>
    </source>
</evidence>
<accession>A0ABU4KI46</accession>
<evidence type="ECO:0000313" key="4">
    <source>
        <dbReference type="EMBL" id="MDX2297480.1"/>
    </source>
</evidence>